<dbReference type="GO" id="GO:0005886">
    <property type="term" value="C:plasma membrane"/>
    <property type="evidence" value="ECO:0007669"/>
    <property type="project" value="TreeGrafter"/>
</dbReference>
<evidence type="ECO:0000256" key="3">
    <source>
        <dbReference type="ARBA" id="ARBA00022490"/>
    </source>
</evidence>
<evidence type="ECO:0000256" key="5">
    <source>
        <dbReference type="ARBA" id="ARBA00022840"/>
    </source>
</evidence>
<dbReference type="Gene3D" id="3.40.50.300">
    <property type="entry name" value="P-loop containing nucleotide triphosphate hydrolases"/>
    <property type="match status" value="2"/>
</dbReference>
<dbReference type="Pfam" id="PF07517">
    <property type="entry name" value="SecA_DEAD"/>
    <property type="match status" value="1"/>
</dbReference>
<reference evidence="13" key="1">
    <citation type="submission" date="2017-09" db="EMBL/GenBank/DDBJ databases">
        <title>Depth-based differentiation of microbial function through sediment-hosted aquifers and enrichment of novel symbionts in the deep terrestrial subsurface.</title>
        <authorList>
            <person name="Probst A.J."/>
            <person name="Ladd B."/>
            <person name="Jarett J.K."/>
            <person name="Geller-Mcgrath D.E."/>
            <person name="Sieber C.M.K."/>
            <person name="Emerson J.B."/>
            <person name="Anantharaman K."/>
            <person name="Thomas B.C."/>
            <person name="Malmstrom R."/>
            <person name="Stieglmeier M."/>
            <person name="Klingl A."/>
            <person name="Woyke T."/>
            <person name="Ryan C.M."/>
            <person name="Banfield J.F."/>
        </authorList>
    </citation>
    <scope>NUCLEOTIDE SEQUENCE [LARGE SCALE GENOMIC DNA]</scope>
</reference>
<accession>A0A2M7Z3E2</accession>
<evidence type="ECO:0000313" key="12">
    <source>
        <dbReference type="EMBL" id="PJA83296.1"/>
    </source>
</evidence>
<dbReference type="GO" id="GO:0005524">
    <property type="term" value="F:ATP binding"/>
    <property type="evidence" value="ECO:0007669"/>
    <property type="project" value="UniProtKB-KW"/>
</dbReference>
<keyword evidence="3" id="KW-0963">Cytoplasm</keyword>
<keyword evidence="8" id="KW-0811">Translocation</keyword>
<proteinExistence type="predicted"/>
<dbReference type="PROSITE" id="PS51196">
    <property type="entry name" value="SECA_MOTOR_DEAD"/>
    <property type="match status" value="1"/>
</dbReference>
<dbReference type="SUPFAM" id="SSF52540">
    <property type="entry name" value="P-loop containing nucleoside triphosphate hydrolases"/>
    <property type="match status" value="2"/>
</dbReference>
<dbReference type="InterPro" id="IPR014018">
    <property type="entry name" value="SecA_motor_DEAD"/>
</dbReference>
<dbReference type="Pfam" id="PF01043">
    <property type="entry name" value="SecA_PP_bind"/>
    <property type="match status" value="1"/>
</dbReference>
<dbReference type="SUPFAM" id="SSF81767">
    <property type="entry name" value="Pre-protein crosslinking domain of SecA"/>
    <property type="match status" value="1"/>
</dbReference>
<dbReference type="InterPro" id="IPR011130">
    <property type="entry name" value="SecA_preprotein_X-link_dom"/>
</dbReference>
<gene>
    <name evidence="12" type="ORF">CO146_01430</name>
</gene>
<comment type="caution">
    <text evidence="12">The sequence shown here is derived from an EMBL/GenBank/DDBJ whole genome shotgun (WGS) entry which is preliminary data.</text>
</comment>
<dbReference type="InterPro" id="IPR027417">
    <property type="entry name" value="P-loop_NTPase"/>
</dbReference>
<dbReference type="Proteomes" id="UP000230178">
    <property type="component" value="Unassembled WGS sequence"/>
</dbReference>
<dbReference type="AlphaFoldDB" id="A0A2M7Z3E2"/>
<dbReference type="PRINTS" id="PR00906">
    <property type="entry name" value="SECA"/>
</dbReference>
<dbReference type="GO" id="GO:0006605">
    <property type="term" value="P:protein targeting"/>
    <property type="evidence" value="ECO:0007669"/>
    <property type="project" value="InterPro"/>
</dbReference>
<dbReference type="GO" id="GO:0043952">
    <property type="term" value="P:protein transport by the Sec complex"/>
    <property type="evidence" value="ECO:0007669"/>
    <property type="project" value="TreeGrafter"/>
</dbReference>
<dbReference type="GO" id="GO:0006886">
    <property type="term" value="P:intracellular protein transport"/>
    <property type="evidence" value="ECO:0007669"/>
    <property type="project" value="InterPro"/>
</dbReference>
<organism evidence="12 13">
    <name type="scientific">Candidatus Nealsonbacteria bacterium CG_4_9_14_3_um_filter_37_29</name>
    <dbReference type="NCBI Taxonomy" id="1974696"/>
    <lineage>
        <taxon>Bacteria</taxon>
        <taxon>Candidatus Nealsoniibacteriota</taxon>
    </lineage>
</organism>
<feature type="non-terminal residue" evidence="12">
    <location>
        <position position="406"/>
    </location>
</feature>
<keyword evidence="9" id="KW-0472">Membrane</keyword>
<dbReference type="GO" id="GO:0031522">
    <property type="term" value="C:cell envelope Sec protein transport complex"/>
    <property type="evidence" value="ECO:0007669"/>
    <property type="project" value="TreeGrafter"/>
</dbReference>
<dbReference type="PANTHER" id="PTHR30612:SF0">
    <property type="entry name" value="CHLOROPLAST PROTEIN-TRANSPORTING ATPASE"/>
    <property type="match status" value="1"/>
</dbReference>
<keyword evidence="5" id="KW-0067">ATP-binding</keyword>
<keyword evidence="1" id="KW-0813">Transport</keyword>
<dbReference type="GO" id="GO:0005829">
    <property type="term" value="C:cytosol"/>
    <property type="evidence" value="ECO:0007669"/>
    <property type="project" value="TreeGrafter"/>
</dbReference>
<evidence type="ECO:0000256" key="4">
    <source>
        <dbReference type="ARBA" id="ARBA00022741"/>
    </source>
</evidence>
<dbReference type="GO" id="GO:0017038">
    <property type="term" value="P:protein import"/>
    <property type="evidence" value="ECO:0007669"/>
    <property type="project" value="InterPro"/>
</dbReference>
<dbReference type="InterPro" id="IPR044722">
    <property type="entry name" value="SecA_SF2_C"/>
</dbReference>
<evidence type="ECO:0000259" key="10">
    <source>
        <dbReference type="PROSITE" id="PS51192"/>
    </source>
</evidence>
<dbReference type="FunFam" id="3.90.1440.10:FF:000002">
    <property type="entry name" value="Protein translocase subunit SecA"/>
    <property type="match status" value="1"/>
</dbReference>
<protein>
    <submittedName>
        <fullName evidence="12">Preprotein translocase subunit SecA</fullName>
    </submittedName>
</protein>
<keyword evidence="6" id="KW-0653">Protein transport</keyword>
<feature type="domain" description="SecA family profile" evidence="11">
    <location>
        <begin position="1"/>
        <end position="406"/>
    </location>
</feature>
<evidence type="ECO:0000259" key="11">
    <source>
        <dbReference type="PROSITE" id="PS51196"/>
    </source>
</evidence>
<dbReference type="InterPro" id="IPR011115">
    <property type="entry name" value="SecA_DEAD"/>
</dbReference>
<dbReference type="Gene3D" id="3.90.1440.10">
    <property type="entry name" value="SecA, preprotein cross-linking domain"/>
    <property type="match status" value="1"/>
</dbReference>
<keyword evidence="4" id="KW-0547">Nucleotide-binding</keyword>
<sequence length="406" mass="46472">KRTLKQRHFDVQLIGGIVLHQGKIAEMKTGEGKTLAATLPLYLNALEEKGCHLVTVNDYLARRDTVWMGQIYHALGLSVGCLNHEQSFLYDPEFKKPAEEKEKMRDELGGFYVVEYFLKPCTRKEAYLADITYGTNNEFGFDYLRDNMVYDLAQQAQRGFNYAIVDEVDSILIDEARTPLIISAPDTESSKWYEEFARIIPRLDSKTDYEIDEKMRAATLTESGINKIEKILGMGNIYEERGIKYLHHLEQSLKAEALFKRDRDYVVKDGQVIIVDEFTGRLMPGRRWSGGLHQAIEAKEGVQVLPESITLATITFQNYFRLYKKLAGMTGTAATSAEEFDKVYRLEVAIIPTNKPMIRKALPDRVYKTEEGKFQALVREIKERHEKGQPLLVGTTSIEKNEYLGK</sequence>
<dbReference type="Pfam" id="PF21090">
    <property type="entry name" value="P-loop_SecA"/>
    <property type="match status" value="1"/>
</dbReference>
<dbReference type="EMBL" id="PFVS01000053">
    <property type="protein sequence ID" value="PJA83296.1"/>
    <property type="molecule type" value="Genomic_DNA"/>
</dbReference>
<evidence type="ECO:0000256" key="2">
    <source>
        <dbReference type="ARBA" id="ARBA00022475"/>
    </source>
</evidence>
<dbReference type="PANTHER" id="PTHR30612">
    <property type="entry name" value="SECA INNER MEMBRANE COMPONENT OF SEC PROTEIN SECRETION SYSTEM"/>
    <property type="match status" value="1"/>
</dbReference>
<dbReference type="SMART" id="SM00957">
    <property type="entry name" value="SecA_DEAD"/>
    <property type="match status" value="1"/>
</dbReference>
<keyword evidence="2" id="KW-1003">Cell membrane</keyword>
<evidence type="ECO:0000256" key="9">
    <source>
        <dbReference type="ARBA" id="ARBA00023136"/>
    </source>
</evidence>
<keyword evidence="7" id="KW-1278">Translocase</keyword>
<dbReference type="InterPro" id="IPR000185">
    <property type="entry name" value="SecA"/>
</dbReference>
<dbReference type="SMART" id="SM00958">
    <property type="entry name" value="SecA_PP_bind"/>
    <property type="match status" value="1"/>
</dbReference>
<name>A0A2M7Z3E2_9BACT</name>
<dbReference type="InterPro" id="IPR014001">
    <property type="entry name" value="Helicase_ATP-bd"/>
</dbReference>
<dbReference type="PROSITE" id="PS51192">
    <property type="entry name" value="HELICASE_ATP_BIND_1"/>
    <property type="match status" value="1"/>
</dbReference>
<evidence type="ECO:0000256" key="6">
    <source>
        <dbReference type="ARBA" id="ARBA00022927"/>
    </source>
</evidence>
<feature type="domain" description="Helicase ATP-binding" evidence="10">
    <location>
        <begin position="14"/>
        <end position="204"/>
    </location>
</feature>
<feature type="non-terminal residue" evidence="12">
    <location>
        <position position="1"/>
    </location>
</feature>
<dbReference type="CDD" id="cd17928">
    <property type="entry name" value="DEXDc_SecA"/>
    <property type="match status" value="1"/>
</dbReference>
<dbReference type="InterPro" id="IPR036670">
    <property type="entry name" value="SecA_X-link_sf"/>
</dbReference>
<evidence type="ECO:0000256" key="1">
    <source>
        <dbReference type="ARBA" id="ARBA00022448"/>
    </source>
</evidence>
<evidence type="ECO:0000313" key="13">
    <source>
        <dbReference type="Proteomes" id="UP000230178"/>
    </source>
</evidence>
<evidence type="ECO:0000256" key="7">
    <source>
        <dbReference type="ARBA" id="ARBA00022967"/>
    </source>
</evidence>
<evidence type="ECO:0000256" key="8">
    <source>
        <dbReference type="ARBA" id="ARBA00023010"/>
    </source>
</evidence>